<gene>
    <name evidence="2" type="ORF">DSTB1V02_LOCUS9</name>
</gene>
<evidence type="ECO:0000313" key="3">
    <source>
        <dbReference type="Proteomes" id="UP000677054"/>
    </source>
</evidence>
<dbReference type="AlphaFoldDB" id="A0A7R9A1R0"/>
<proteinExistence type="predicted"/>
<evidence type="ECO:0000313" key="2">
    <source>
        <dbReference type="EMBL" id="CAD7239970.1"/>
    </source>
</evidence>
<dbReference type="Proteomes" id="UP000677054">
    <property type="component" value="Unassembled WGS sequence"/>
</dbReference>
<feature type="compositionally biased region" description="Basic and acidic residues" evidence="1">
    <location>
        <begin position="45"/>
        <end position="54"/>
    </location>
</feature>
<accession>A0A7R9A1R0</accession>
<evidence type="ECO:0000256" key="1">
    <source>
        <dbReference type="SAM" id="MobiDB-lite"/>
    </source>
</evidence>
<name>A0A7R9A1R0_9CRUS</name>
<feature type="region of interest" description="Disordered" evidence="1">
    <location>
        <begin position="45"/>
        <end position="85"/>
    </location>
</feature>
<organism evidence="2">
    <name type="scientific">Darwinula stevensoni</name>
    <dbReference type="NCBI Taxonomy" id="69355"/>
    <lineage>
        <taxon>Eukaryota</taxon>
        <taxon>Metazoa</taxon>
        <taxon>Ecdysozoa</taxon>
        <taxon>Arthropoda</taxon>
        <taxon>Crustacea</taxon>
        <taxon>Oligostraca</taxon>
        <taxon>Ostracoda</taxon>
        <taxon>Podocopa</taxon>
        <taxon>Podocopida</taxon>
        <taxon>Darwinulocopina</taxon>
        <taxon>Darwinuloidea</taxon>
        <taxon>Darwinulidae</taxon>
        <taxon>Darwinula</taxon>
    </lineage>
</organism>
<sequence length="145" mass="16276">MSCGRLEQKKLPCFCSGQLTMQYEAWPPPLHHEFTLLSASITDRPKERALREQGPEANTHGGFETAVEYLKASMDDEHDGSDTEVKMLPVEEMEVHPQSKRSSNVGADRGWMATYDEDRCESDAGRCLCLLSNFVQSVLSLVLCH</sequence>
<reference evidence="2" key="1">
    <citation type="submission" date="2020-11" db="EMBL/GenBank/DDBJ databases">
        <authorList>
            <person name="Tran Van P."/>
        </authorList>
    </citation>
    <scope>NUCLEOTIDE SEQUENCE</scope>
</reference>
<dbReference type="EMBL" id="LR899518">
    <property type="protein sequence ID" value="CAD7239970.1"/>
    <property type="molecule type" value="Genomic_DNA"/>
</dbReference>
<protein>
    <submittedName>
        <fullName evidence="2">Uncharacterized protein</fullName>
    </submittedName>
</protein>
<keyword evidence="3" id="KW-1185">Reference proteome</keyword>
<dbReference type="EMBL" id="CAJPEV010000001">
    <property type="protein sequence ID" value="CAG0878484.1"/>
    <property type="molecule type" value="Genomic_DNA"/>
</dbReference>